<organism evidence="1 2">
    <name type="scientific">Lederbergia citri</name>
    <dbReference type="NCBI Taxonomy" id="2833580"/>
    <lineage>
        <taxon>Bacteria</taxon>
        <taxon>Bacillati</taxon>
        <taxon>Bacillota</taxon>
        <taxon>Bacilli</taxon>
        <taxon>Bacillales</taxon>
        <taxon>Bacillaceae</taxon>
        <taxon>Lederbergia</taxon>
    </lineage>
</organism>
<dbReference type="AlphaFoldDB" id="A0A942TCU7"/>
<dbReference type="Proteomes" id="UP000681414">
    <property type="component" value="Unassembled WGS sequence"/>
</dbReference>
<evidence type="ECO:0000313" key="1">
    <source>
        <dbReference type="EMBL" id="MBS4195383.1"/>
    </source>
</evidence>
<evidence type="ECO:0000313" key="2">
    <source>
        <dbReference type="Proteomes" id="UP000681414"/>
    </source>
</evidence>
<protein>
    <submittedName>
        <fullName evidence="1">Uncharacterized protein</fullName>
    </submittedName>
</protein>
<dbReference type="EMBL" id="JAGYPG010000002">
    <property type="protein sequence ID" value="MBS4195383.1"/>
    <property type="molecule type" value="Genomic_DNA"/>
</dbReference>
<gene>
    <name evidence="1" type="ORF">KHA97_09980</name>
</gene>
<dbReference type="RefSeq" id="WP_213124605.1">
    <property type="nucleotide sequence ID" value="NZ_JAGYPG010000002.1"/>
</dbReference>
<reference evidence="1 2" key="1">
    <citation type="submission" date="2021-05" db="EMBL/GenBank/DDBJ databases">
        <title>Novel Bacillus species.</title>
        <authorList>
            <person name="Liu G."/>
        </authorList>
    </citation>
    <scope>NUCLEOTIDE SEQUENCE [LARGE SCALE GENOMIC DNA]</scope>
    <source>
        <strain evidence="2">FJAT-49780</strain>
    </source>
</reference>
<accession>A0A942TCU7</accession>
<proteinExistence type="predicted"/>
<comment type="caution">
    <text evidence="1">The sequence shown here is derived from an EMBL/GenBank/DDBJ whole genome shotgun (WGS) entry which is preliminary data.</text>
</comment>
<sequence>MNLKDLPDEIKVRAFNLIVEKYGKDSNLSEFGKEVQAILISLKELFK</sequence>
<keyword evidence="2" id="KW-1185">Reference proteome</keyword>
<name>A0A942TCU7_9BACI</name>